<feature type="repeat" description="WD" evidence="3">
    <location>
        <begin position="654"/>
        <end position="687"/>
    </location>
</feature>
<feature type="region of interest" description="Disordered" evidence="4">
    <location>
        <begin position="727"/>
        <end position="762"/>
    </location>
</feature>
<dbReference type="AlphaFoldDB" id="A0A1X2IFE3"/>
<dbReference type="Pfam" id="PF00400">
    <property type="entry name" value="WD40"/>
    <property type="match status" value="2"/>
</dbReference>
<sequence>MSIDDKRTGKIAAFPPGPNRYSTATAITTDQFYVYASKNLIVVLHLHSLAYRSTFTAALDKINTIDTYGHLCFVSGQDPIIRLWNLLDGSLLATFQSHKAEVTILKCLREGTVVISGDKSGCITIQETSGMKNHQVTPVKSEVTAMALVNHGNIDYIAIGYLNGMIMVYSIGDNLQLQEQRQLLHTNDGVNSLSWQILQTQQENQTMWPSLASSGKRTKDVLIWKVMESAVCCTIKLPKPESHWTAQQKSTNWIYLAWSPTNSTEIYITSHIGQILRYNVSGSKFLLLNPRFEQGHSRIAFTLCYSGAYHIITSSLDGQIIKWNLRNGKVTMTIKTQTGFPYSLDISSNNPEQVAIGYGDSVIKVWKCNQIEKKTKPGQQQRNFYESTSFWRGLRGQVENVQWHPTSEGILAFSTEYGHVGIYDFYNSKCQTLKEYHAAGGGTPSMTWTGDLTSLLADKDMAGHNMTDTLITCGGKNGDLYIRNASHPTQAPLSLNGILRNTNPTFYTLLETKQSRCISVSANPSGLYLALGNSDGSLEIYSLKTLKVIYASNYHRKKITSLHWKDIDDHSLLASGGDDGDIGVHKINHDIDISPSDSLTIETSPFGILKAHQRAITDLKWSHHVDQTLLASTSFDNLAIIWNMEPTPSIVSYFENHRGCVYSVCWQYLDPDIVLTGGDDRFIYMWNWKDFTKNIKDLEMLEKYVPVFIREKKRMTKRKPIKTEITGNTKKHGFGAMDSEATTSDTDSAKKRKTTNHTKSNNKTTTLFDAATTTIKTIDQTELHQHCFQLAVDLYYSDDTDVDGMSFIDDVKRRCDKAADDTSISKYTTISPTSSEKVSTKTQFLNLIAGNKNDIRKLIGVEVDLLNDNDIAEAGGNHIPTTATFIGSDVKLALDIMRSNLFTFGSYIHAGDGMMLTDWIVLALSPMAGKETWLKMMEEQAQKLASSGLHHLAATCFIACSKVYEAINVYREASMFTEAIAMLKIRLPEGDPLLATLLTEWAQQLQANGQEELAALCYIQSGLPGCIANAANLLGRRGTESSTFWSACLMSLLNDGSTETHIERWLGMVNRRLTEAKRTID</sequence>
<name>A0A1X2IFE3_9FUNG</name>
<dbReference type="GO" id="GO:0003730">
    <property type="term" value="F:mRNA 3'-UTR binding"/>
    <property type="evidence" value="ECO:0007669"/>
    <property type="project" value="TreeGrafter"/>
</dbReference>
<dbReference type="InterPro" id="IPR052640">
    <property type="entry name" value="Gemin-5"/>
</dbReference>
<dbReference type="InterPro" id="IPR024977">
    <property type="entry name" value="Apc4-like_WD40_dom"/>
</dbReference>
<feature type="domain" description="Gem-associated protein 5 TPR" evidence="6">
    <location>
        <begin position="910"/>
        <end position="1062"/>
    </location>
</feature>
<evidence type="ECO:0000256" key="2">
    <source>
        <dbReference type="ARBA" id="ARBA00022737"/>
    </source>
</evidence>
<keyword evidence="1 3" id="KW-0853">WD repeat</keyword>
<feature type="repeat" description="WD" evidence="3">
    <location>
        <begin position="609"/>
        <end position="652"/>
    </location>
</feature>
<proteinExistence type="predicted"/>
<accession>A0A1X2IFE3</accession>
<evidence type="ECO:0000256" key="3">
    <source>
        <dbReference type="PROSITE-ProRule" id="PRU00221"/>
    </source>
</evidence>
<dbReference type="InterPro" id="IPR011047">
    <property type="entry name" value="Quinoprotein_ADH-like_sf"/>
</dbReference>
<dbReference type="Gene3D" id="2.130.10.10">
    <property type="entry name" value="YVTN repeat-like/Quinoprotein amine dehydrogenase"/>
    <property type="match status" value="2"/>
</dbReference>
<dbReference type="InterPro" id="IPR015943">
    <property type="entry name" value="WD40/YVTN_repeat-like_dom_sf"/>
</dbReference>
<evidence type="ECO:0000259" key="5">
    <source>
        <dbReference type="Pfam" id="PF12894"/>
    </source>
</evidence>
<dbReference type="PROSITE" id="PS50082">
    <property type="entry name" value="WD_REPEATS_2"/>
    <property type="match status" value="2"/>
</dbReference>
<dbReference type="Pfam" id="PF12894">
    <property type="entry name" value="ANAPC4_WD40"/>
    <property type="match status" value="1"/>
</dbReference>
<keyword evidence="8" id="KW-1185">Reference proteome</keyword>
<dbReference type="InterPro" id="IPR019775">
    <property type="entry name" value="WD40_repeat_CS"/>
</dbReference>
<dbReference type="OrthoDB" id="7326421at2759"/>
<evidence type="ECO:0000313" key="7">
    <source>
        <dbReference type="EMBL" id="ORZ15598.1"/>
    </source>
</evidence>
<dbReference type="GO" id="GO:0000387">
    <property type="term" value="P:spliceosomal snRNP assembly"/>
    <property type="evidence" value="ECO:0007669"/>
    <property type="project" value="TreeGrafter"/>
</dbReference>
<evidence type="ECO:0000259" key="6">
    <source>
        <dbReference type="Pfam" id="PF23774"/>
    </source>
</evidence>
<dbReference type="Proteomes" id="UP000193560">
    <property type="component" value="Unassembled WGS sequence"/>
</dbReference>
<comment type="caution">
    <text evidence="7">The sequence shown here is derived from an EMBL/GenBank/DDBJ whole genome shotgun (WGS) entry which is preliminary data.</text>
</comment>
<evidence type="ECO:0000313" key="8">
    <source>
        <dbReference type="Proteomes" id="UP000193560"/>
    </source>
</evidence>
<dbReference type="PROSITE" id="PS00678">
    <property type="entry name" value="WD_REPEATS_1"/>
    <property type="match status" value="1"/>
</dbReference>
<evidence type="ECO:0000256" key="4">
    <source>
        <dbReference type="SAM" id="MobiDB-lite"/>
    </source>
</evidence>
<dbReference type="Pfam" id="PF23774">
    <property type="entry name" value="TPR_GEMI5"/>
    <property type="match status" value="1"/>
</dbReference>
<evidence type="ECO:0000256" key="1">
    <source>
        <dbReference type="ARBA" id="ARBA00022574"/>
    </source>
</evidence>
<dbReference type="InterPro" id="IPR056421">
    <property type="entry name" value="TPR_GEMI5"/>
</dbReference>
<dbReference type="PANTHER" id="PTHR46362">
    <property type="entry name" value="GEM-ASSOCIATED PROTEIN 5"/>
    <property type="match status" value="1"/>
</dbReference>
<dbReference type="SMART" id="SM00320">
    <property type="entry name" value="WD40"/>
    <property type="match status" value="10"/>
</dbReference>
<dbReference type="InterPro" id="IPR001680">
    <property type="entry name" value="WD40_rpt"/>
</dbReference>
<dbReference type="SUPFAM" id="SSF50998">
    <property type="entry name" value="Quinoprotein alcohol dehydrogenase-like"/>
    <property type="match status" value="1"/>
</dbReference>
<dbReference type="InterPro" id="IPR036322">
    <property type="entry name" value="WD40_repeat_dom_sf"/>
</dbReference>
<gene>
    <name evidence="7" type="ORF">BCR42DRAFT_491647</name>
</gene>
<organism evidence="7 8">
    <name type="scientific">Absidia repens</name>
    <dbReference type="NCBI Taxonomy" id="90262"/>
    <lineage>
        <taxon>Eukaryota</taxon>
        <taxon>Fungi</taxon>
        <taxon>Fungi incertae sedis</taxon>
        <taxon>Mucoromycota</taxon>
        <taxon>Mucoromycotina</taxon>
        <taxon>Mucoromycetes</taxon>
        <taxon>Mucorales</taxon>
        <taxon>Cunninghamellaceae</taxon>
        <taxon>Absidia</taxon>
    </lineage>
</organism>
<feature type="domain" description="Anaphase-promoting complex subunit 4-like WD40" evidence="5">
    <location>
        <begin position="511"/>
        <end position="565"/>
    </location>
</feature>
<dbReference type="PANTHER" id="PTHR46362:SF1">
    <property type="entry name" value="GEM-ASSOCIATED PROTEIN 5"/>
    <property type="match status" value="1"/>
</dbReference>
<keyword evidence="2" id="KW-0677">Repeat</keyword>
<dbReference type="SUPFAM" id="SSF50978">
    <property type="entry name" value="WD40 repeat-like"/>
    <property type="match status" value="2"/>
</dbReference>
<protein>
    <submittedName>
        <fullName evidence="7">WD40-repeat-containing domain protein</fullName>
    </submittedName>
</protein>
<reference evidence="7 8" key="1">
    <citation type="submission" date="2016-07" db="EMBL/GenBank/DDBJ databases">
        <title>Pervasive Adenine N6-methylation of Active Genes in Fungi.</title>
        <authorList>
            <consortium name="DOE Joint Genome Institute"/>
            <person name="Mondo S.J."/>
            <person name="Dannebaum R.O."/>
            <person name="Kuo R.C."/>
            <person name="Labutti K."/>
            <person name="Haridas S."/>
            <person name="Kuo A."/>
            <person name="Salamov A."/>
            <person name="Ahrendt S.R."/>
            <person name="Lipzen A."/>
            <person name="Sullivan W."/>
            <person name="Andreopoulos W.B."/>
            <person name="Clum A."/>
            <person name="Lindquist E."/>
            <person name="Daum C."/>
            <person name="Ramamoorthy G.K."/>
            <person name="Gryganskyi A."/>
            <person name="Culley D."/>
            <person name="Magnuson J.K."/>
            <person name="James T.Y."/>
            <person name="O'Malley M.A."/>
            <person name="Stajich J.E."/>
            <person name="Spatafora J.W."/>
            <person name="Visel A."/>
            <person name="Grigoriev I.V."/>
        </authorList>
    </citation>
    <scope>NUCLEOTIDE SEQUENCE [LARGE SCALE GENOMIC DNA]</scope>
    <source>
        <strain evidence="7 8">NRRL 1336</strain>
    </source>
</reference>
<dbReference type="GO" id="GO:0032797">
    <property type="term" value="C:SMN complex"/>
    <property type="evidence" value="ECO:0007669"/>
    <property type="project" value="TreeGrafter"/>
</dbReference>
<dbReference type="GO" id="GO:0005634">
    <property type="term" value="C:nucleus"/>
    <property type="evidence" value="ECO:0007669"/>
    <property type="project" value="TreeGrafter"/>
</dbReference>
<dbReference type="EMBL" id="MCGE01000012">
    <property type="protein sequence ID" value="ORZ15598.1"/>
    <property type="molecule type" value="Genomic_DNA"/>
</dbReference>
<dbReference type="STRING" id="90262.A0A1X2IFE3"/>